<name>A0ABR8KD30_9NOSO</name>
<feature type="domain" description="4Fe-4S ferredoxin-type" evidence="12">
    <location>
        <begin position="757"/>
        <end position="787"/>
    </location>
</feature>
<dbReference type="InterPro" id="IPR009014">
    <property type="entry name" value="Transketo_C/PFOR_II"/>
</dbReference>
<feature type="domain" description="4Fe-4S ferredoxin-type" evidence="12">
    <location>
        <begin position="701"/>
        <end position="730"/>
    </location>
</feature>
<evidence type="ECO:0000256" key="3">
    <source>
        <dbReference type="ARBA" id="ARBA00022485"/>
    </source>
</evidence>
<proteinExistence type="inferred from homology"/>
<dbReference type="InterPro" id="IPR011766">
    <property type="entry name" value="TPP_enzyme_TPP-bd"/>
</dbReference>
<dbReference type="Pfam" id="PF17147">
    <property type="entry name" value="PFOR_II"/>
    <property type="match status" value="1"/>
</dbReference>
<comment type="catalytic activity">
    <reaction evidence="10 11">
        <text>oxidized [flavodoxin] + pyruvate + CoA + 2 H(+) = reduced [flavodoxin] + acetyl-CoA + CO2</text>
        <dbReference type="Rhea" id="RHEA:44140"/>
        <dbReference type="Rhea" id="RHEA-COMP:10622"/>
        <dbReference type="Rhea" id="RHEA-COMP:10623"/>
        <dbReference type="ChEBI" id="CHEBI:15361"/>
        <dbReference type="ChEBI" id="CHEBI:15378"/>
        <dbReference type="ChEBI" id="CHEBI:16526"/>
        <dbReference type="ChEBI" id="CHEBI:57287"/>
        <dbReference type="ChEBI" id="CHEBI:57288"/>
        <dbReference type="ChEBI" id="CHEBI:57618"/>
        <dbReference type="ChEBI" id="CHEBI:58210"/>
    </reaction>
</comment>
<dbReference type="SUPFAM" id="SSF53323">
    <property type="entry name" value="Pyruvate-ferredoxin oxidoreductase, PFOR, domain III"/>
    <property type="match status" value="1"/>
</dbReference>
<evidence type="ECO:0000256" key="2">
    <source>
        <dbReference type="ARBA" id="ARBA00022448"/>
    </source>
</evidence>
<dbReference type="InterPro" id="IPR019456">
    <property type="entry name" value="Pyrv-flavodox_OxRtase_EKR"/>
</dbReference>
<dbReference type="SMART" id="SM00890">
    <property type="entry name" value="EKR"/>
    <property type="match status" value="1"/>
</dbReference>
<dbReference type="PROSITE" id="PS51379">
    <property type="entry name" value="4FE4S_FER_2"/>
    <property type="match status" value="2"/>
</dbReference>
<dbReference type="Proteomes" id="UP000637383">
    <property type="component" value="Unassembled WGS sequence"/>
</dbReference>
<dbReference type="EMBL" id="JACJTU010000032">
    <property type="protein sequence ID" value="MBD2737450.1"/>
    <property type="molecule type" value="Genomic_DNA"/>
</dbReference>
<dbReference type="Gene3D" id="3.40.920.10">
    <property type="entry name" value="Pyruvate-ferredoxin oxidoreductase, PFOR, domain III"/>
    <property type="match status" value="1"/>
</dbReference>
<evidence type="ECO:0000313" key="14">
    <source>
        <dbReference type="Proteomes" id="UP000637383"/>
    </source>
</evidence>
<dbReference type="InterPro" id="IPR002869">
    <property type="entry name" value="Pyrv_flavodox_OxRed_cen"/>
</dbReference>
<dbReference type="InterPro" id="IPR011895">
    <property type="entry name" value="Pyrv_flavodox_OxRed"/>
</dbReference>
<dbReference type="InterPro" id="IPR017900">
    <property type="entry name" value="4Fe4S_Fe_S_CS"/>
</dbReference>
<reference evidence="13 14" key="1">
    <citation type="journal article" date="2020" name="ISME J.">
        <title>Comparative genomics reveals insights into cyanobacterial evolution and habitat adaptation.</title>
        <authorList>
            <person name="Chen M.Y."/>
            <person name="Teng W.K."/>
            <person name="Zhao L."/>
            <person name="Hu C.X."/>
            <person name="Zhou Y.K."/>
            <person name="Han B.P."/>
            <person name="Song L.R."/>
            <person name="Shu W.S."/>
        </authorList>
    </citation>
    <scope>NUCLEOTIDE SEQUENCE [LARGE SCALE GENOMIC DNA]</scope>
    <source>
        <strain evidence="13 14">FACHB-159</strain>
    </source>
</reference>
<dbReference type="RefSeq" id="WP_190958035.1">
    <property type="nucleotide sequence ID" value="NZ_JACJTU010000032.1"/>
</dbReference>
<dbReference type="InterPro" id="IPR033412">
    <property type="entry name" value="PFOR_II"/>
</dbReference>
<evidence type="ECO:0000256" key="1">
    <source>
        <dbReference type="ARBA" id="ARBA00009032"/>
    </source>
</evidence>
<keyword evidence="6 11" id="KW-0560">Oxidoreductase</keyword>
<dbReference type="SUPFAM" id="SSF52922">
    <property type="entry name" value="TK C-terminal domain-like"/>
    <property type="match status" value="1"/>
</dbReference>
<comment type="similarity">
    <text evidence="1 11">Belongs to the pyruvate:ferredoxin/flavodoxin oxidoreductase family.</text>
</comment>
<keyword evidence="14" id="KW-1185">Reference proteome</keyword>
<keyword evidence="2 11" id="KW-0813">Transport</keyword>
<dbReference type="Pfam" id="PF10371">
    <property type="entry name" value="EKR"/>
    <property type="match status" value="1"/>
</dbReference>
<dbReference type="NCBIfam" id="TIGR02176">
    <property type="entry name" value="pyruv_ox_red"/>
    <property type="match status" value="1"/>
</dbReference>
<dbReference type="Pfam" id="PF01558">
    <property type="entry name" value="POR"/>
    <property type="match status" value="1"/>
</dbReference>
<dbReference type="CDD" id="cd07034">
    <property type="entry name" value="TPP_PYR_PFOR_IOR-alpha_like"/>
    <property type="match status" value="1"/>
</dbReference>
<keyword evidence="5 11" id="KW-0249">Electron transport</keyword>
<evidence type="ECO:0000256" key="4">
    <source>
        <dbReference type="ARBA" id="ARBA00022723"/>
    </source>
</evidence>
<dbReference type="InterPro" id="IPR037112">
    <property type="entry name" value="Pyrv-flavodox_OxR_EKR_sf"/>
</dbReference>
<keyword evidence="3" id="KW-0004">4Fe-4S</keyword>
<dbReference type="CDD" id="cd03377">
    <property type="entry name" value="TPP_PFOR_PNO"/>
    <property type="match status" value="1"/>
</dbReference>
<dbReference type="Gene3D" id="3.30.70.20">
    <property type="match status" value="1"/>
</dbReference>
<dbReference type="InterPro" id="IPR050722">
    <property type="entry name" value="Pyruvate:ferred/Flavod_OxRd"/>
</dbReference>
<evidence type="ECO:0000256" key="9">
    <source>
        <dbReference type="ARBA" id="ARBA00023231"/>
    </source>
</evidence>
<dbReference type="SUPFAM" id="SSF52518">
    <property type="entry name" value="Thiamin diphosphate-binding fold (THDP-binding)"/>
    <property type="match status" value="2"/>
</dbReference>
<dbReference type="Gene3D" id="4.10.780.10">
    <property type="entry name" value="Pyruvate-flavodoxin oxidoreductase, EKR domain"/>
    <property type="match status" value="1"/>
</dbReference>
<dbReference type="SUPFAM" id="SSF54862">
    <property type="entry name" value="4Fe-4S ferredoxins"/>
    <property type="match status" value="1"/>
</dbReference>
<comment type="function">
    <text evidence="11">Oxidoreductase required for the transfer of electrons from pyruvate to flavodoxin.</text>
</comment>
<organism evidence="13 14">
    <name type="scientific">Nostoc paludosum FACHB-159</name>
    <dbReference type="NCBI Taxonomy" id="2692908"/>
    <lineage>
        <taxon>Bacteria</taxon>
        <taxon>Bacillati</taxon>
        <taxon>Cyanobacteriota</taxon>
        <taxon>Cyanophyceae</taxon>
        <taxon>Nostocales</taxon>
        <taxon>Nostocaceae</taxon>
        <taxon>Nostoc</taxon>
    </lineage>
</organism>
<dbReference type="EC" id="1.2.7.-" evidence="11"/>
<dbReference type="InterPro" id="IPR029061">
    <property type="entry name" value="THDP-binding"/>
</dbReference>
<dbReference type="PROSITE" id="PS00198">
    <property type="entry name" value="4FE4S_FER_1"/>
    <property type="match status" value="1"/>
</dbReference>
<dbReference type="Gene3D" id="3.40.50.920">
    <property type="match status" value="1"/>
</dbReference>
<sequence length="1239" mass="136655">MNKTFATIDGNEAVARVAYKLNEAIAIYPITPSSAMGEWADAWSAEGRPNLWGTVPSVVQMQSEGGAAAAVHGALQTGSLSTTFTASQGLLLMIPNLYKIAGELTSATIHVAARSLATHALSIFGDHSDVMATRATGFALLCSASVQESQDFALIAHAATLEARVSFMHFFDGFRTSHEVQKVKLLSDDDLRSLIDDNLILAHRSRALTPDRPVLRGTAQNPDVYFQSREGANPYYNACPEIVQRMMDRFGERTGRHYQIYEYYGARDADRVIVLMGSGCETVHETVDYLNARGEKVGVVKVRLYRPFDVHRFVAALPSSVQAIAVLDRTKEPGSAGEPLYLDVVAAIHEAWGMGHGAWGIGHWENEKLPLSPLPQVVGGRYGLSSKEFTPAMVKGIFDNLAQSQPKNHFTIGINDDVTHTSLDFDPNFSTESNGVVRAMFYGLGSDGTVGANKNSIKIIGEETDNYAQGYFVYDSKKSGSMTVSHLRFGKEPIRSTYLIDQANFIGCHHWGFLERIDILKAATHGATFLLNSPYDADSVWENLPPKVQQQIIDKQLKLYVINANQVARESGMGGRINTIMQVCFFALAGVLPQEEAIAKIKQAIEKTYGKKGAEVVRMNLQAVDNTLDNLHKVDVPQTINNLKSKIQNPKSLDSAPEFVQEVLGKIMIWEGDDLPVSTLPADGTFPVGTAKWEKRNVAQEIPVWEPDVCVQCGKCVMVCPHSAIRAKAYQNDELVNAPETFKSINAKDKDFANQKFTIQVAPEDCTGCAICVEICPAKNKSDPLRKAINMAQQLPLREQEQKNWDFFLSLPNPDRRQLKLNQIRQQQLQEPLFEFSGACAGCGETPYLKLLTQLFGDRAVIANATGCSSIYGGNLPTTPWTTNAQGRGPAWSNNLFEDNAEFGFGFRLSVDKQAEFAAELLQQLESGAWGTFTERSRSIGHGELGIPQELIQSILNAKQNTEADIWEQRERVALLKQKLDELLSHAPSPMTPLAPLGETPRPQWLPHAQIQNLKSLADYLVKKSVWIVGGDGWAYDIDFGGIDHVLASGRNVNILVMDTEVYSNTGGQSSKATPRAAVAKFAASGKPAPKKDLGMIAMTYGNVYVASVALGARDEHTLKAFLEAEAYDGPSLIIAYSHCIAHGINMTTGMNHQKALVESGRWLLYRHNPELQKQGKNPLQLDMRSPTQSVEHSMYQENRFKILAKSKPELAKHLLQQAQAEVNARWQMYQYLAKREVL</sequence>
<evidence type="ECO:0000256" key="5">
    <source>
        <dbReference type="ARBA" id="ARBA00022982"/>
    </source>
</evidence>
<evidence type="ECO:0000256" key="11">
    <source>
        <dbReference type="PIRNR" id="PIRNR000159"/>
    </source>
</evidence>
<dbReference type="InterPro" id="IPR002880">
    <property type="entry name" value="Pyrv_Fd/Flavodoxin_OxRdtase_N"/>
</dbReference>
<dbReference type="PIRSF" id="PIRSF000159">
    <property type="entry name" value="NifJ"/>
    <property type="match status" value="1"/>
</dbReference>
<dbReference type="Pfam" id="PF01855">
    <property type="entry name" value="POR_N"/>
    <property type="match status" value="1"/>
</dbReference>
<gene>
    <name evidence="13" type="primary">nifJ</name>
    <name evidence="13" type="ORF">H6H03_26800</name>
</gene>
<comment type="caution">
    <text evidence="13">The sequence shown here is derived from an EMBL/GenBank/DDBJ whole genome shotgun (WGS) entry which is preliminary data.</text>
</comment>
<evidence type="ECO:0000256" key="10">
    <source>
        <dbReference type="ARBA" id="ARBA00048963"/>
    </source>
</evidence>
<dbReference type="Pfam" id="PF02775">
    <property type="entry name" value="TPP_enzyme_C"/>
    <property type="match status" value="1"/>
</dbReference>
<accession>A0ABR8KD30</accession>
<keyword evidence="7" id="KW-0408">Iron</keyword>
<protein>
    <recommendedName>
        <fullName evidence="11">Pyruvate-flavodoxin oxidoreductase</fullName>
        <ecNumber evidence="11">1.2.7.-</ecNumber>
    </recommendedName>
</protein>
<dbReference type="PANTHER" id="PTHR32154">
    <property type="entry name" value="PYRUVATE-FLAVODOXIN OXIDOREDUCTASE-RELATED"/>
    <property type="match status" value="1"/>
</dbReference>
<dbReference type="Pfam" id="PF13484">
    <property type="entry name" value="Fer4_16"/>
    <property type="match status" value="1"/>
</dbReference>
<dbReference type="InterPro" id="IPR017896">
    <property type="entry name" value="4Fe4S_Fe-S-bd"/>
</dbReference>
<keyword evidence="8" id="KW-0411">Iron-sulfur</keyword>
<keyword evidence="4" id="KW-0479">Metal-binding</keyword>
<evidence type="ECO:0000259" key="12">
    <source>
        <dbReference type="PROSITE" id="PS51379"/>
    </source>
</evidence>
<dbReference type="Gene3D" id="3.40.50.970">
    <property type="match status" value="2"/>
</dbReference>
<evidence type="ECO:0000256" key="7">
    <source>
        <dbReference type="ARBA" id="ARBA00023004"/>
    </source>
</evidence>
<evidence type="ECO:0000256" key="8">
    <source>
        <dbReference type="ARBA" id="ARBA00023014"/>
    </source>
</evidence>
<keyword evidence="9" id="KW-0535">Nitrogen fixation</keyword>
<keyword evidence="13" id="KW-0670">Pyruvate</keyword>
<dbReference type="InterPro" id="IPR019752">
    <property type="entry name" value="Pyrv/ketoisovalerate_OxRed_cat"/>
</dbReference>
<dbReference type="PANTHER" id="PTHR32154:SF0">
    <property type="entry name" value="PYRUVATE-FLAVODOXIN OXIDOREDUCTASE-RELATED"/>
    <property type="match status" value="1"/>
</dbReference>
<evidence type="ECO:0000256" key="6">
    <source>
        <dbReference type="ARBA" id="ARBA00023002"/>
    </source>
</evidence>
<evidence type="ECO:0000313" key="13">
    <source>
        <dbReference type="EMBL" id="MBD2737450.1"/>
    </source>
</evidence>